<comment type="similarity">
    <text evidence="6">Belongs to the RuvA family.</text>
</comment>
<comment type="subcellular location">
    <subcellularLocation>
        <location evidence="6">Cytoplasm</location>
    </subcellularLocation>
</comment>
<dbReference type="InterPro" id="IPR003583">
    <property type="entry name" value="Hlx-hairpin-Hlx_DNA-bd_motif"/>
</dbReference>
<dbReference type="AlphaFoldDB" id="A0A6I6DB63"/>
<dbReference type="RefSeq" id="WP_156203761.1">
    <property type="nucleotide sequence ID" value="NZ_CP046457.1"/>
</dbReference>
<dbReference type="InterPro" id="IPR000085">
    <property type="entry name" value="RuvA"/>
</dbReference>
<keyword evidence="8" id="KW-0547">Nucleotide-binding</keyword>
<dbReference type="GO" id="GO:0048476">
    <property type="term" value="C:Holliday junction resolvase complex"/>
    <property type="evidence" value="ECO:0007669"/>
    <property type="project" value="UniProtKB-UniRule"/>
</dbReference>
<dbReference type="GO" id="GO:0006281">
    <property type="term" value="P:DNA repair"/>
    <property type="evidence" value="ECO:0007669"/>
    <property type="project" value="UniProtKB-UniRule"/>
</dbReference>
<dbReference type="GO" id="GO:0005524">
    <property type="term" value="F:ATP binding"/>
    <property type="evidence" value="ECO:0007669"/>
    <property type="project" value="InterPro"/>
</dbReference>
<dbReference type="Proteomes" id="UP000426444">
    <property type="component" value="Chromosome"/>
</dbReference>
<evidence type="ECO:0000256" key="5">
    <source>
        <dbReference type="ARBA" id="ARBA00023204"/>
    </source>
</evidence>
<evidence type="ECO:0000256" key="3">
    <source>
        <dbReference type="ARBA" id="ARBA00023125"/>
    </source>
</evidence>
<dbReference type="SUPFAM" id="SSF50249">
    <property type="entry name" value="Nucleic acid-binding proteins"/>
    <property type="match status" value="1"/>
</dbReference>
<evidence type="ECO:0000259" key="7">
    <source>
        <dbReference type="SMART" id="SM00278"/>
    </source>
</evidence>
<evidence type="ECO:0000256" key="2">
    <source>
        <dbReference type="ARBA" id="ARBA00022763"/>
    </source>
</evidence>
<dbReference type="HAMAP" id="MF_00031">
    <property type="entry name" value="DNA_HJ_migration_RuvA"/>
    <property type="match status" value="1"/>
</dbReference>
<dbReference type="KEGG" id="salq:SYNTR_1322"/>
<keyword evidence="1 6" id="KW-0963">Cytoplasm</keyword>
<dbReference type="GO" id="GO:0005737">
    <property type="term" value="C:cytoplasm"/>
    <property type="evidence" value="ECO:0007669"/>
    <property type="project" value="UniProtKB-SubCell"/>
</dbReference>
<dbReference type="OrthoDB" id="5293449at2"/>
<comment type="function">
    <text evidence="6">The RuvA-RuvB-RuvC complex processes Holliday junction (HJ) DNA during genetic recombination and DNA repair, while the RuvA-RuvB complex plays an important role in the rescue of blocked DNA replication forks via replication fork reversal (RFR). RuvA specifically binds to HJ cruciform DNA, conferring on it an open structure. The RuvB hexamer acts as an ATP-dependent pump, pulling dsDNA into and through the RuvAB complex. HJ branch migration allows RuvC to scan DNA until it finds its consensus sequence, where it cleaves and resolves the cruciform DNA.</text>
</comment>
<feature type="domain" description="Helix-hairpin-helix DNA-binding motif class 1" evidence="7">
    <location>
        <begin position="107"/>
        <end position="126"/>
    </location>
</feature>
<dbReference type="Gene3D" id="2.40.50.140">
    <property type="entry name" value="Nucleic acid-binding proteins"/>
    <property type="match status" value="1"/>
</dbReference>
<dbReference type="GO" id="GO:0006310">
    <property type="term" value="P:DNA recombination"/>
    <property type="evidence" value="ECO:0007669"/>
    <property type="project" value="UniProtKB-UniRule"/>
</dbReference>
<keyword evidence="4 6" id="KW-0233">DNA recombination</keyword>
<keyword evidence="2 6" id="KW-0227">DNA damage</keyword>
<comment type="subunit">
    <text evidence="6">Homotetramer. Forms an RuvA(8)-RuvB(12)-Holliday junction (HJ) complex. HJ DNA is sandwiched between 2 RuvA tetramers; dsDNA enters through RuvA and exits via RuvB. An RuvB hexamer assembles on each DNA strand where it exits the tetramer. Each RuvB hexamer is contacted by two RuvA subunits (via domain III) on 2 adjacent RuvB subunits; this complex drives branch migration. In the full resolvosome a probable DNA-RuvA(4)-RuvB(12)-RuvC(2) complex forms which resolves the HJ.</text>
</comment>
<comment type="domain">
    <text evidence="6">Has three domains with a flexible linker between the domains II and III and assumes an 'L' shape. Domain III is highly mobile and contacts RuvB.</text>
</comment>
<dbReference type="SMART" id="SM00278">
    <property type="entry name" value="HhH1"/>
    <property type="match status" value="2"/>
</dbReference>
<name>A0A6I6DB63_9FIRM</name>
<organism evidence="8 9">
    <name type="scientific">Candidatus Syntrophocurvum alkaliphilum</name>
    <dbReference type="NCBI Taxonomy" id="2293317"/>
    <lineage>
        <taxon>Bacteria</taxon>
        <taxon>Bacillati</taxon>
        <taxon>Bacillota</taxon>
        <taxon>Clostridia</taxon>
        <taxon>Eubacteriales</taxon>
        <taxon>Syntrophomonadaceae</taxon>
        <taxon>Candidatus Syntrophocurvum</taxon>
    </lineage>
</organism>
<evidence type="ECO:0000313" key="9">
    <source>
        <dbReference type="Proteomes" id="UP000426444"/>
    </source>
</evidence>
<gene>
    <name evidence="6" type="primary">ruvA</name>
    <name evidence="8" type="ORF">SYNTR_1322</name>
</gene>
<dbReference type="InterPro" id="IPR010994">
    <property type="entry name" value="RuvA_2-like"/>
</dbReference>
<keyword evidence="5 6" id="KW-0234">DNA repair</keyword>
<dbReference type="GO" id="GO:0000400">
    <property type="term" value="F:four-way junction DNA binding"/>
    <property type="evidence" value="ECO:0007669"/>
    <property type="project" value="UniProtKB-UniRule"/>
</dbReference>
<dbReference type="SUPFAM" id="SSF47781">
    <property type="entry name" value="RuvA domain 2-like"/>
    <property type="match status" value="1"/>
</dbReference>
<keyword evidence="3 6" id="KW-0238">DNA-binding</keyword>
<proteinExistence type="inferred from homology"/>
<dbReference type="GO" id="GO:0016787">
    <property type="term" value="F:hydrolase activity"/>
    <property type="evidence" value="ECO:0007669"/>
    <property type="project" value="UniProtKB-KW"/>
</dbReference>
<dbReference type="Pfam" id="PF14520">
    <property type="entry name" value="HHH_5"/>
    <property type="match status" value="1"/>
</dbReference>
<sequence length="199" mass="22379">MISFLRGELYALNTETVTIEVNGVGYEVYIPNVNQLSVNLGKEVLIHTYLQVLDNEFKLYGFENKEDLELFKLLISVSGIGAKAALNVLGTINPINFYNAIMSSDEKTLTKIPGIGKKSAQRIIFELKDKLKNHEMPTVKQNDQKVKQDEELIEAMETLGYSRSEVYPVIVKMEKAGELSGDIQKDLKVVLRNIANKVL</sequence>
<evidence type="ECO:0000256" key="6">
    <source>
        <dbReference type="HAMAP-Rule" id="MF_00031"/>
    </source>
</evidence>
<reference evidence="9" key="1">
    <citation type="journal article" date="2019" name="Microbiology">
        <title>Complete Genome Sequence of an Uncultured Bacterium of the Candidate Phylum Bipolaricaulota.</title>
        <authorList>
            <person name="Kadnikov V.V."/>
            <person name="Mardanov A.V."/>
            <person name="Beletsky A.V."/>
            <person name="Frank Y.A."/>
            <person name="Karnachuk O.V."/>
            <person name="Ravin N.V."/>
        </authorList>
    </citation>
    <scope>NUCLEOTIDE SEQUENCE [LARGE SCALE GENOMIC DNA]</scope>
</reference>
<evidence type="ECO:0000313" key="8">
    <source>
        <dbReference type="EMBL" id="QGT99915.1"/>
    </source>
</evidence>
<dbReference type="Pfam" id="PF01330">
    <property type="entry name" value="RuvA_N"/>
    <property type="match status" value="1"/>
</dbReference>
<comment type="caution">
    <text evidence="6">Lacks conserved residue(s) required for the propagation of feature annotation.</text>
</comment>
<dbReference type="InterPro" id="IPR012340">
    <property type="entry name" value="NA-bd_OB-fold"/>
</dbReference>
<dbReference type="Gene3D" id="1.10.150.20">
    <property type="entry name" value="5' to 3' exonuclease, C-terminal subdomain"/>
    <property type="match status" value="1"/>
</dbReference>
<dbReference type="EMBL" id="CP046457">
    <property type="protein sequence ID" value="QGT99915.1"/>
    <property type="molecule type" value="Genomic_DNA"/>
</dbReference>
<keyword evidence="8" id="KW-0378">Hydrolase</keyword>
<keyword evidence="8" id="KW-0067">ATP-binding</keyword>
<feature type="region of interest" description="Domain III" evidence="6">
    <location>
        <begin position="150"/>
        <end position="199"/>
    </location>
</feature>
<dbReference type="InterPro" id="IPR013849">
    <property type="entry name" value="DNA_helicase_Holl-junc_RuvA_I"/>
</dbReference>
<keyword evidence="8" id="KW-0347">Helicase</keyword>
<dbReference type="GO" id="GO:0009378">
    <property type="term" value="F:four-way junction helicase activity"/>
    <property type="evidence" value="ECO:0007669"/>
    <property type="project" value="InterPro"/>
</dbReference>
<evidence type="ECO:0000256" key="1">
    <source>
        <dbReference type="ARBA" id="ARBA00022490"/>
    </source>
</evidence>
<keyword evidence="9" id="KW-1185">Reference proteome</keyword>
<accession>A0A6I6DB63</accession>
<feature type="domain" description="Helix-hairpin-helix DNA-binding motif class 1" evidence="7">
    <location>
        <begin position="72"/>
        <end position="91"/>
    </location>
</feature>
<dbReference type="NCBIfam" id="TIGR00084">
    <property type="entry name" value="ruvA"/>
    <property type="match status" value="1"/>
</dbReference>
<evidence type="ECO:0000256" key="4">
    <source>
        <dbReference type="ARBA" id="ARBA00023172"/>
    </source>
</evidence>
<protein>
    <recommendedName>
        <fullName evidence="6">Holliday junction branch migration complex subunit RuvA</fullName>
    </recommendedName>
</protein>